<proteinExistence type="inferred from homology"/>
<dbReference type="InterPro" id="IPR039750">
    <property type="entry name" value="DRC1/DRC2"/>
</dbReference>
<feature type="non-terminal residue" evidence="14">
    <location>
        <position position="633"/>
    </location>
</feature>
<evidence type="ECO:0000256" key="6">
    <source>
        <dbReference type="ARBA" id="ARBA00023069"/>
    </source>
</evidence>
<dbReference type="InterPro" id="IPR039505">
    <property type="entry name" value="DRC1/2_N"/>
</dbReference>
<sequence length="633" mass="73638">REALGEDEEPKVAEEEEEQRRSHKQVEESRQRLAKLLFDGTQMVTNIQVAADFRETQRRAEEAELRLQRAEKLDKEATSSTYKFVEITSKWALAEEMKIPQELWQLLNQQQQQCALLLEEKNKLISDLQQELKNKDEQYVQAIKKQSDDIHLLLERMEEQTRLVLKSYRHKLLQIEKAFELERQELLDNNRKKWEEGIQAYNTQEVRSIGAFAHGTACFPLFLKCQNLERQLQQFKAIYQLNQEKLDYSLQVLKKQDEENTIMRSQQRRKLNRLHSLLSNLRTKLANQEKQFREENQSLAADCERITGQCKEVQRSMRHFAVSDAEKFTEVWLMNEEEAKGLMRKALDADRIIHAQQLGLPWEEPHYWFLNNVGPLERYKVKRTVTKLAAEILTVGSREGGKEKTAKVEDRVTPLRNISKKTAKRILELLSDESGFLIENKLLKPLNALGRQERTLMKLDSIFAALGIDSEDDLYQLVDFFQKYKAQEGQAVGSWKLLGRRWLLGRRRWWKTQCPACWPCLQSQGSPGGEDVTDPPEDREDGGCGARRDKLKSPGTSLGSLPSVYIHADDVLKILKAFMRDFDKPREKDGSAKEVLQVRDSSEDGEYWEALAHIIPEPTLKLWDALAVALEEY</sequence>
<keyword evidence="4" id="KW-0282">Flagellum</keyword>
<evidence type="ECO:0000256" key="9">
    <source>
        <dbReference type="ARBA" id="ARBA00046115"/>
    </source>
</evidence>
<feature type="region of interest" description="Disordered" evidence="11">
    <location>
        <begin position="524"/>
        <end position="555"/>
    </location>
</feature>
<organism evidence="14 15">
    <name type="scientific">Cepphus grylle</name>
    <name type="common">Black guillemot</name>
    <name type="synonym">Alca grylle</name>
    <dbReference type="NCBI Taxonomy" id="28697"/>
    <lineage>
        <taxon>Eukaryota</taxon>
        <taxon>Metazoa</taxon>
        <taxon>Chordata</taxon>
        <taxon>Craniata</taxon>
        <taxon>Vertebrata</taxon>
        <taxon>Euteleostomi</taxon>
        <taxon>Archelosauria</taxon>
        <taxon>Archosauria</taxon>
        <taxon>Dinosauria</taxon>
        <taxon>Saurischia</taxon>
        <taxon>Theropoda</taxon>
        <taxon>Coelurosauria</taxon>
        <taxon>Aves</taxon>
        <taxon>Neognathae</taxon>
        <taxon>Neoaves</taxon>
        <taxon>Charadriiformes</taxon>
        <taxon>Alcidae</taxon>
        <taxon>Cepphus</taxon>
    </lineage>
</organism>
<dbReference type="EMBL" id="VZUD01000380">
    <property type="protein sequence ID" value="NXV23106.1"/>
    <property type="molecule type" value="Genomic_DNA"/>
</dbReference>
<gene>
    <name evidence="14" type="primary">Drc1</name>
    <name evidence="14" type="ORF">CEPGRY_R13445</name>
</gene>
<comment type="function">
    <text evidence="9">Component of the nexin-dynein regulatory complex (N-DRC) a key regulator of ciliary/flagellar motility which maintains the alignment and integrity of the distal axoneme and regulates microtubule sliding in motile axonemes. Plays a critical role in the assembly of N-DRC and also stabilizes the assembly of multiple inner dynein arms and radial spokes. Coassembles with CCDC65/DRC2 to form a central scaffold needed for assembly of the N-DRC and its attachment to the outer doublet microtubules.</text>
</comment>
<evidence type="ECO:0000256" key="1">
    <source>
        <dbReference type="ARBA" id="ARBA00004611"/>
    </source>
</evidence>
<comment type="similarity">
    <text evidence="2">Belongs to the DRC1 family.</text>
</comment>
<dbReference type="AlphaFoldDB" id="A0A7L3S4M2"/>
<feature type="domain" description="Dynein regulatory complex protein 1/2 N-terminal" evidence="12">
    <location>
        <begin position="49"/>
        <end position="150"/>
    </location>
</feature>
<dbReference type="GO" id="GO:0070286">
    <property type="term" value="P:axonemal dynein complex assembly"/>
    <property type="evidence" value="ECO:0007669"/>
    <property type="project" value="InterPro"/>
</dbReference>
<dbReference type="Pfam" id="PF14772">
    <property type="entry name" value="NYD-SP28"/>
    <property type="match status" value="1"/>
</dbReference>
<dbReference type="Proteomes" id="UP000578766">
    <property type="component" value="Unassembled WGS sequence"/>
</dbReference>
<evidence type="ECO:0000259" key="12">
    <source>
        <dbReference type="Pfam" id="PF14772"/>
    </source>
</evidence>
<evidence type="ECO:0000256" key="7">
    <source>
        <dbReference type="ARBA" id="ARBA00023273"/>
    </source>
</evidence>
<keyword evidence="7" id="KW-0966">Cell projection</keyword>
<feature type="domain" description="Dynein regulatory complex protein 1 C-terminal" evidence="13">
    <location>
        <begin position="606"/>
        <end position="633"/>
    </location>
</feature>
<protein>
    <recommendedName>
        <fullName evidence="3">Dynein regulatory complex protein 1</fullName>
    </recommendedName>
    <alternativeName>
        <fullName evidence="8">Coiled-coil domain-containing protein 164</fullName>
    </alternativeName>
</protein>
<keyword evidence="6" id="KW-0969">Cilium</keyword>
<evidence type="ECO:0000256" key="8">
    <source>
        <dbReference type="ARBA" id="ARBA00031554"/>
    </source>
</evidence>
<evidence type="ECO:0000313" key="15">
    <source>
        <dbReference type="Proteomes" id="UP000578766"/>
    </source>
</evidence>
<evidence type="ECO:0000313" key="14">
    <source>
        <dbReference type="EMBL" id="NXV23106.1"/>
    </source>
</evidence>
<dbReference type="InterPro" id="IPR029440">
    <property type="entry name" value="DRC1_C"/>
</dbReference>
<dbReference type="GO" id="GO:0003352">
    <property type="term" value="P:regulation of cilium movement"/>
    <property type="evidence" value="ECO:0007669"/>
    <property type="project" value="TreeGrafter"/>
</dbReference>
<dbReference type="PANTHER" id="PTHR21625:SF1">
    <property type="entry name" value="DYNEIN REGULATORY COMPLEX PROTEIN 1"/>
    <property type="match status" value="1"/>
</dbReference>
<evidence type="ECO:0000259" key="13">
    <source>
        <dbReference type="Pfam" id="PF14775"/>
    </source>
</evidence>
<accession>A0A7L3S4M2</accession>
<feature type="non-terminal residue" evidence="14">
    <location>
        <position position="1"/>
    </location>
</feature>
<dbReference type="GO" id="GO:0005858">
    <property type="term" value="C:axonemal dynein complex"/>
    <property type="evidence" value="ECO:0007669"/>
    <property type="project" value="InterPro"/>
</dbReference>
<dbReference type="Pfam" id="PF14775">
    <property type="entry name" value="NYD-SP28_assoc"/>
    <property type="match status" value="1"/>
</dbReference>
<comment type="subcellular location">
    <subcellularLocation>
        <location evidence="1">Cytoplasm</location>
        <location evidence="1">Cytoskeleton</location>
        <location evidence="1">Flagellum axoneme</location>
    </subcellularLocation>
</comment>
<comment type="caution">
    <text evidence="14">The sequence shown here is derived from an EMBL/GenBank/DDBJ whole genome shotgun (WGS) entry which is preliminary data.</text>
</comment>
<keyword evidence="15" id="KW-1185">Reference proteome</keyword>
<evidence type="ECO:0000256" key="5">
    <source>
        <dbReference type="ARBA" id="ARBA00023054"/>
    </source>
</evidence>
<evidence type="ECO:0000256" key="2">
    <source>
        <dbReference type="ARBA" id="ARBA00009688"/>
    </source>
</evidence>
<evidence type="ECO:0000256" key="10">
    <source>
        <dbReference type="SAM" id="Coils"/>
    </source>
</evidence>
<name>A0A7L3S4M2_CEPGR</name>
<feature type="compositionally biased region" description="Acidic residues" evidence="11">
    <location>
        <begin position="531"/>
        <end position="540"/>
    </location>
</feature>
<dbReference type="GO" id="GO:0060285">
    <property type="term" value="P:cilium-dependent cell motility"/>
    <property type="evidence" value="ECO:0007669"/>
    <property type="project" value="TreeGrafter"/>
</dbReference>
<reference evidence="14 15" key="1">
    <citation type="submission" date="2019-09" db="EMBL/GenBank/DDBJ databases">
        <title>Bird 10,000 Genomes (B10K) Project - Family phase.</title>
        <authorList>
            <person name="Zhang G."/>
        </authorList>
    </citation>
    <scope>NUCLEOTIDE SEQUENCE [LARGE SCALE GENOMIC DNA]</scope>
    <source>
        <strain evidence="14">OUT-0020</strain>
        <tissue evidence="14">Liver</tissue>
    </source>
</reference>
<keyword evidence="5 10" id="KW-0175">Coiled coil</keyword>
<feature type="region of interest" description="Disordered" evidence="11">
    <location>
        <begin position="1"/>
        <end position="27"/>
    </location>
</feature>
<feature type="coiled-coil region" evidence="10">
    <location>
        <begin position="107"/>
        <end position="145"/>
    </location>
</feature>
<evidence type="ECO:0000256" key="11">
    <source>
        <dbReference type="SAM" id="MobiDB-lite"/>
    </source>
</evidence>
<dbReference type="PANTHER" id="PTHR21625">
    <property type="entry name" value="NYD-SP28 PROTEIN"/>
    <property type="match status" value="1"/>
</dbReference>
<evidence type="ECO:0000256" key="4">
    <source>
        <dbReference type="ARBA" id="ARBA00022846"/>
    </source>
</evidence>
<evidence type="ECO:0000256" key="3">
    <source>
        <dbReference type="ARBA" id="ARBA00013815"/>
    </source>
</evidence>
<feature type="coiled-coil region" evidence="10">
    <location>
        <begin position="271"/>
        <end position="298"/>
    </location>
</feature>